<dbReference type="Gene3D" id="3.40.50.720">
    <property type="entry name" value="NAD(P)-binding Rossmann-like Domain"/>
    <property type="match status" value="2"/>
</dbReference>
<dbReference type="GO" id="GO:0016616">
    <property type="term" value="F:oxidoreductase activity, acting on the CH-OH group of donors, NAD or NADP as acceptor"/>
    <property type="evidence" value="ECO:0007669"/>
    <property type="project" value="InterPro"/>
</dbReference>
<dbReference type="EMBL" id="QRTP01000028">
    <property type="protein sequence ID" value="RGQ79780.1"/>
    <property type="molecule type" value="Genomic_DNA"/>
</dbReference>
<comment type="similarity">
    <text evidence="1 4">Belongs to the D-isomer specific 2-hydroxyacid dehydrogenase family.</text>
</comment>
<comment type="caution">
    <text evidence="7">The sequence shown here is derived from an EMBL/GenBank/DDBJ whole genome shotgun (WGS) entry which is preliminary data.</text>
</comment>
<dbReference type="Pfam" id="PF02826">
    <property type="entry name" value="2-Hacid_dh_C"/>
    <property type="match status" value="1"/>
</dbReference>
<dbReference type="RefSeq" id="WP_118036290.1">
    <property type="nucleotide sequence ID" value="NZ_QRTP01000028.1"/>
</dbReference>
<dbReference type="InterPro" id="IPR006140">
    <property type="entry name" value="D-isomer_DH_NAD-bd"/>
</dbReference>
<dbReference type="InterPro" id="IPR036291">
    <property type="entry name" value="NAD(P)-bd_dom_sf"/>
</dbReference>
<keyword evidence="3" id="KW-0520">NAD</keyword>
<evidence type="ECO:0000256" key="1">
    <source>
        <dbReference type="ARBA" id="ARBA00005854"/>
    </source>
</evidence>
<proteinExistence type="inferred from homology"/>
<feature type="domain" description="D-isomer specific 2-hydroxyacid dehydrogenase catalytic" evidence="5">
    <location>
        <begin position="4"/>
        <end position="311"/>
    </location>
</feature>
<dbReference type="GO" id="GO:0051287">
    <property type="term" value="F:NAD binding"/>
    <property type="evidence" value="ECO:0007669"/>
    <property type="project" value="InterPro"/>
</dbReference>
<dbReference type="CDD" id="cd12173">
    <property type="entry name" value="PGDH_4"/>
    <property type="match status" value="1"/>
</dbReference>
<dbReference type="InterPro" id="IPR050418">
    <property type="entry name" value="D-iso_2-hydroxyacid_DH_PdxB"/>
</dbReference>
<evidence type="ECO:0000313" key="8">
    <source>
        <dbReference type="Proteomes" id="UP000286147"/>
    </source>
</evidence>
<dbReference type="SUPFAM" id="SSF51735">
    <property type="entry name" value="NAD(P)-binding Rossmann-fold domains"/>
    <property type="match status" value="1"/>
</dbReference>
<evidence type="ECO:0000259" key="6">
    <source>
        <dbReference type="Pfam" id="PF02826"/>
    </source>
</evidence>
<dbReference type="PANTHER" id="PTHR43761">
    <property type="entry name" value="D-ISOMER SPECIFIC 2-HYDROXYACID DEHYDROGENASE FAMILY PROTEIN (AFU_ORTHOLOGUE AFUA_1G13630)"/>
    <property type="match status" value="1"/>
</dbReference>
<keyword evidence="2 4" id="KW-0560">Oxidoreductase</keyword>
<organism evidence="7 8">
    <name type="scientific">Megamonas rupellensis</name>
    <dbReference type="NCBI Taxonomy" id="491921"/>
    <lineage>
        <taxon>Bacteria</taxon>
        <taxon>Bacillati</taxon>
        <taxon>Bacillota</taxon>
        <taxon>Negativicutes</taxon>
        <taxon>Selenomonadales</taxon>
        <taxon>Selenomonadaceae</taxon>
        <taxon>Megamonas</taxon>
    </lineage>
</organism>
<evidence type="ECO:0000259" key="5">
    <source>
        <dbReference type="Pfam" id="PF00389"/>
    </source>
</evidence>
<dbReference type="AlphaFoldDB" id="A0A412CCN3"/>
<dbReference type="Pfam" id="PF00389">
    <property type="entry name" value="2-Hacid_dh"/>
    <property type="match status" value="1"/>
</dbReference>
<dbReference type="Proteomes" id="UP000286147">
    <property type="component" value="Unassembled WGS sequence"/>
</dbReference>
<dbReference type="SUPFAM" id="SSF52283">
    <property type="entry name" value="Formate/glycerate dehydrogenase catalytic domain-like"/>
    <property type="match status" value="1"/>
</dbReference>
<feature type="domain" description="D-isomer specific 2-hydroxyacid dehydrogenase NAD-binding" evidence="6">
    <location>
        <begin position="105"/>
        <end position="282"/>
    </location>
</feature>
<evidence type="ECO:0000256" key="3">
    <source>
        <dbReference type="ARBA" id="ARBA00023027"/>
    </source>
</evidence>
<accession>A0A412CCN3</accession>
<evidence type="ECO:0000313" key="7">
    <source>
        <dbReference type="EMBL" id="RGQ79780.1"/>
    </source>
</evidence>
<dbReference type="PROSITE" id="PS00671">
    <property type="entry name" value="D_2_HYDROXYACID_DH_3"/>
    <property type="match status" value="1"/>
</dbReference>
<evidence type="ECO:0000256" key="2">
    <source>
        <dbReference type="ARBA" id="ARBA00023002"/>
    </source>
</evidence>
<sequence>MAKVVISHKLHDDGMAVLERAGANVVITNSGKPEDMLPELLDADGLIIRIGSIDRETMLKCKNLKVIGRPGVGVDDVDVEAATELGIPVVIAPGANTRSVAEHAMAMMFACAKDMIRCDKEMRKGNFAIRSEYKAYELNGKVLGLIGCGHIGNILAEMATGIGMKVLVYDPFVKAEVVEAKGYGYRAEMEDILKEADVVSIHTPLTPKTKNMIGEKELKLMKSTGILINCARGGIINEEALCKALSENWIHSAATDVVVHEPISVDDPLFMHENIIVTPHMAGQTKEAASGVATMAAEGVMAIINGQKWDKVCNPKAYEYPRWNNK</sequence>
<dbReference type="PANTHER" id="PTHR43761:SF1">
    <property type="entry name" value="D-ISOMER SPECIFIC 2-HYDROXYACID DEHYDROGENASE CATALYTIC DOMAIN-CONTAINING PROTEIN-RELATED"/>
    <property type="match status" value="1"/>
</dbReference>
<name>A0A412CCN3_9FIRM</name>
<evidence type="ECO:0000256" key="4">
    <source>
        <dbReference type="RuleBase" id="RU003719"/>
    </source>
</evidence>
<dbReference type="InterPro" id="IPR029753">
    <property type="entry name" value="D-isomer_DH_CS"/>
</dbReference>
<dbReference type="PROSITE" id="PS00670">
    <property type="entry name" value="D_2_HYDROXYACID_DH_2"/>
    <property type="match status" value="1"/>
</dbReference>
<dbReference type="FunFam" id="3.40.50.720:FF:000203">
    <property type="entry name" value="D-3-phosphoglycerate dehydrogenase (SerA)"/>
    <property type="match status" value="1"/>
</dbReference>
<dbReference type="InterPro" id="IPR006139">
    <property type="entry name" value="D-isomer_2_OHA_DH_cat_dom"/>
</dbReference>
<gene>
    <name evidence="7" type="ORF">DWY77_09575</name>
</gene>
<reference evidence="7 8" key="1">
    <citation type="submission" date="2018-08" db="EMBL/GenBank/DDBJ databases">
        <title>A genome reference for cultivated species of the human gut microbiota.</title>
        <authorList>
            <person name="Zou Y."/>
            <person name="Xue W."/>
            <person name="Luo G."/>
        </authorList>
    </citation>
    <scope>NUCLEOTIDE SEQUENCE [LARGE SCALE GENOMIC DNA]</scope>
    <source>
        <strain evidence="7 8">AF27-12</strain>
    </source>
</reference>
<protein>
    <submittedName>
        <fullName evidence="7">Phosphoglycerate dehydrogenase</fullName>
    </submittedName>
</protein>